<evidence type="ECO:0000313" key="5">
    <source>
        <dbReference type="EMBL" id="MDS0294100.1"/>
    </source>
</evidence>
<evidence type="ECO:0000313" key="6">
    <source>
        <dbReference type="Proteomes" id="UP001254813"/>
    </source>
</evidence>
<feature type="compositionally biased region" description="Polar residues" evidence="2">
    <location>
        <begin position="98"/>
        <end position="109"/>
    </location>
</feature>
<dbReference type="Pfam" id="PF13620">
    <property type="entry name" value="CarboxypepD_reg"/>
    <property type="match status" value="1"/>
</dbReference>
<evidence type="ECO:0000256" key="3">
    <source>
        <dbReference type="SAM" id="Phobius"/>
    </source>
</evidence>
<proteinExistence type="predicted"/>
<evidence type="ECO:0000256" key="2">
    <source>
        <dbReference type="SAM" id="MobiDB-lite"/>
    </source>
</evidence>
<evidence type="ECO:0000259" key="4">
    <source>
        <dbReference type="Pfam" id="PF18204"/>
    </source>
</evidence>
<dbReference type="Pfam" id="PF18204">
    <property type="entry name" value="PGF-CTERM"/>
    <property type="match status" value="1"/>
</dbReference>
<dbReference type="NCBIfam" id="TIGR04126">
    <property type="entry name" value="PGF_CTERM"/>
    <property type="match status" value="1"/>
</dbReference>
<keyword evidence="6" id="KW-1185">Reference proteome</keyword>
<feature type="region of interest" description="Disordered" evidence="2">
    <location>
        <begin position="42"/>
        <end position="69"/>
    </location>
</feature>
<dbReference type="InterPro" id="IPR008969">
    <property type="entry name" value="CarboxyPept-like_regulatory"/>
</dbReference>
<feature type="domain" description="PGF-CTERM archaeal protein-sorting signal" evidence="4">
    <location>
        <begin position="211"/>
        <end position="233"/>
    </location>
</feature>
<dbReference type="Proteomes" id="UP001254813">
    <property type="component" value="Unassembled WGS sequence"/>
</dbReference>
<keyword evidence="3" id="KW-1133">Transmembrane helix</keyword>
<gene>
    <name evidence="5" type="ORF">NDI79_07940</name>
</gene>
<feature type="compositionally biased region" description="Low complexity" evidence="2">
    <location>
        <begin position="170"/>
        <end position="200"/>
    </location>
</feature>
<sequence>MTQITRQTNGLRYLTLAIVALLVVAPATAAAVPSPPHEVFGTVTDQDGDPVEGASVTVTDADGNSHAATTNADGYYEIKFPADEGDAGETLTVEVSGESETTSFASGSSERLDVEVTISSDDGRDENGDDDDDRYSSGGSSSGDSSSAGDSSDTAGESGDGTETPVDSVTTTEEPSSPEPTTSESTTEQSTTERQTTEQPVTEERTTSTGIPGFGLVVAVLALVAVAFVAARRE</sequence>
<reference evidence="5 6" key="1">
    <citation type="submission" date="2022-06" db="EMBL/GenBank/DDBJ databases">
        <title>Halogeometricum sp. a new haloarchaeum isolate from saline soil.</title>
        <authorList>
            <person name="Strakova D."/>
            <person name="Galisteo C."/>
            <person name="Sanchez-Porro C."/>
            <person name="Ventosa A."/>
        </authorList>
    </citation>
    <scope>NUCLEOTIDE SEQUENCE [LARGE SCALE GENOMIC DNA]</scope>
    <source>
        <strain evidence="6">S3BR25-2</strain>
    </source>
</reference>
<dbReference type="InterPro" id="IPR026371">
    <property type="entry name" value="PGF_CTERM"/>
</dbReference>
<keyword evidence="3" id="KW-0472">Membrane</keyword>
<organism evidence="5 6">
    <name type="scientific">Halogeometricum luteum</name>
    <dbReference type="NCBI Taxonomy" id="2950537"/>
    <lineage>
        <taxon>Archaea</taxon>
        <taxon>Methanobacteriati</taxon>
        <taxon>Methanobacteriota</taxon>
        <taxon>Stenosarchaea group</taxon>
        <taxon>Halobacteria</taxon>
        <taxon>Halobacteriales</taxon>
        <taxon>Haloferacaceae</taxon>
        <taxon>Halogeometricum</taxon>
    </lineage>
</organism>
<dbReference type="RefSeq" id="WP_310927947.1">
    <property type="nucleotide sequence ID" value="NZ_JAMQOQ010000002.1"/>
</dbReference>
<protein>
    <submittedName>
        <fullName evidence="5">Carboxypeptidase regulatory-like domain-containing protein</fullName>
    </submittedName>
</protein>
<feature type="compositionally biased region" description="Low complexity" evidence="2">
    <location>
        <begin position="136"/>
        <end position="157"/>
    </location>
</feature>
<feature type="transmembrane region" description="Helical" evidence="3">
    <location>
        <begin position="211"/>
        <end position="231"/>
    </location>
</feature>
<accession>A0ABU2FZY2</accession>
<comment type="caution">
    <text evidence="5">The sequence shown here is derived from an EMBL/GenBank/DDBJ whole genome shotgun (WGS) entry which is preliminary data.</text>
</comment>
<evidence type="ECO:0000256" key="1">
    <source>
        <dbReference type="ARBA" id="ARBA00022729"/>
    </source>
</evidence>
<keyword evidence="1" id="KW-0732">Signal</keyword>
<keyword evidence="3" id="KW-0812">Transmembrane</keyword>
<feature type="region of interest" description="Disordered" evidence="2">
    <location>
        <begin position="95"/>
        <end position="213"/>
    </location>
</feature>
<dbReference type="Gene3D" id="2.60.40.1120">
    <property type="entry name" value="Carboxypeptidase-like, regulatory domain"/>
    <property type="match status" value="1"/>
</dbReference>
<dbReference type="SUPFAM" id="SSF49464">
    <property type="entry name" value="Carboxypeptidase regulatory domain-like"/>
    <property type="match status" value="1"/>
</dbReference>
<dbReference type="EMBL" id="JAMQOQ010000002">
    <property type="protein sequence ID" value="MDS0294100.1"/>
    <property type="molecule type" value="Genomic_DNA"/>
</dbReference>
<name>A0ABU2FZY2_9EURY</name>